<reference evidence="4" key="1">
    <citation type="submission" date="2021-02" db="EMBL/GenBank/DDBJ databases">
        <title>Sequencing the genomes of 1000 actinobacteria strains.</title>
        <authorList>
            <person name="Klenk H.-P."/>
        </authorList>
    </citation>
    <scope>NUCLEOTIDE SEQUENCE</scope>
    <source>
        <strain evidence="4">DSM 22850</strain>
    </source>
</reference>
<dbReference type="Gene3D" id="3.10.560.10">
    <property type="entry name" value="Outer membrane lipoprotein wza domain like"/>
    <property type="match status" value="1"/>
</dbReference>
<evidence type="ECO:0000313" key="4">
    <source>
        <dbReference type="EMBL" id="MBP1325046.1"/>
    </source>
</evidence>
<dbReference type="SMART" id="SM00278">
    <property type="entry name" value="HhH1"/>
    <property type="match status" value="2"/>
</dbReference>
<feature type="compositionally biased region" description="Pro residues" evidence="1">
    <location>
        <begin position="248"/>
        <end position="263"/>
    </location>
</feature>
<proteinExistence type="predicted"/>
<keyword evidence="2" id="KW-1133">Transmembrane helix</keyword>
<feature type="domain" description="Helix-hairpin-helix DNA-binding motif class 1" evidence="3">
    <location>
        <begin position="308"/>
        <end position="327"/>
    </location>
</feature>
<dbReference type="Pfam" id="PF12836">
    <property type="entry name" value="HHH_3"/>
    <property type="match status" value="1"/>
</dbReference>
<gene>
    <name evidence="4" type="ORF">JOF28_000278</name>
</gene>
<evidence type="ECO:0000256" key="1">
    <source>
        <dbReference type="SAM" id="MobiDB-lite"/>
    </source>
</evidence>
<dbReference type="InterPro" id="IPR019554">
    <property type="entry name" value="Soluble_ligand-bd"/>
</dbReference>
<keyword evidence="5" id="KW-1185">Reference proteome</keyword>
<dbReference type="InterPro" id="IPR051675">
    <property type="entry name" value="Endo/Exo/Phosphatase_dom_1"/>
</dbReference>
<feature type="region of interest" description="Disordered" evidence="1">
    <location>
        <begin position="241"/>
        <end position="267"/>
    </location>
</feature>
<keyword evidence="2" id="KW-0812">Transmembrane</keyword>
<dbReference type="GO" id="GO:0006281">
    <property type="term" value="P:DNA repair"/>
    <property type="evidence" value="ECO:0007669"/>
    <property type="project" value="InterPro"/>
</dbReference>
<evidence type="ECO:0000259" key="3">
    <source>
        <dbReference type="SMART" id="SM00278"/>
    </source>
</evidence>
<feature type="compositionally biased region" description="Low complexity" evidence="1">
    <location>
        <begin position="141"/>
        <end position="162"/>
    </location>
</feature>
<evidence type="ECO:0000256" key="2">
    <source>
        <dbReference type="SAM" id="Phobius"/>
    </source>
</evidence>
<feature type="region of interest" description="Disordered" evidence="1">
    <location>
        <begin position="1"/>
        <end position="22"/>
    </location>
</feature>
<feature type="region of interest" description="Disordered" evidence="1">
    <location>
        <begin position="109"/>
        <end position="162"/>
    </location>
</feature>
<sequence length="330" mass="32109">MHNRSSPAHAKEEPPTLRSEDIIASERWRARVGSGPAVEPALERVPERSLRDRIARAVKAPVLAGIAVFVVAVIVTIGIVAASSLGGDVAPDAGAEAMAGVADADGLGESADAGTGSGGLTGGGGENGATGSGAGTGAGTGAEARPLAGDQSAAGNSSDAASGPGAATAAGALIFVHVVGEVARPGVIELLAGARAQDAIEAAGGATGAAVLSGLNLARPLVDGEQLVVPDKAAVAAALEAAAETGQPHPPGDAAPADAPPSEAPASATINLNSADATQLETLPRVGPALAERIIDWRTQNGGFTSVDQLLEVSGIGAKTLAGFRDRVTV</sequence>
<feature type="compositionally biased region" description="Basic and acidic residues" evidence="1">
    <location>
        <begin position="9"/>
        <end position="22"/>
    </location>
</feature>
<dbReference type="InterPro" id="IPR003583">
    <property type="entry name" value="Hlx-hairpin-Hlx_DNA-bd_motif"/>
</dbReference>
<dbReference type="Pfam" id="PF10531">
    <property type="entry name" value="SLBB"/>
    <property type="match status" value="1"/>
</dbReference>
<name>A0A940PVN6_9MICO</name>
<evidence type="ECO:0000313" key="5">
    <source>
        <dbReference type="Proteomes" id="UP000675163"/>
    </source>
</evidence>
<dbReference type="PANTHER" id="PTHR21180">
    <property type="entry name" value="ENDONUCLEASE/EXONUCLEASE/PHOSPHATASE FAMILY DOMAIN-CONTAINING PROTEIN 1"/>
    <property type="match status" value="1"/>
</dbReference>
<dbReference type="GO" id="GO:0015628">
    <property type="term" value="P:protein secretion by the type II secretion system"/>
    <property type="evidence" value="ECO:0007669"/>
    <property type="project" value="TreeGrafter"/>
</dbReference>
<dbReference type="GO" id="GO:0003677">
    <property type="term" value="F:DNA binding"/>
    <property type="evidence" value="ECO:0007669"/>
    <property type="project" value="InterPro"/>
</dbReference>
<accession>A0A940PVN6</accession>
<dbReference type="RefSeq" id="WP_245189824.1">
    <property type="nucleotide sequence ID" value="NZ_JAFIDA010000001.1"/>
</dbReference>
<dbReference type="AlphaFoldDB" id="A0A940PVN6"/>
<feature type="domain" description="Helix-hairpin-helix DNA-binding motif class 1" evidence="3">
    <location>
        <begin position="278"/>
        <end position="297"/>
    </location>
</feature>
<protein>
    <submittedName>
        <fullName evidence="4">Competence protein ComEA</fullName>
    </submittedName>
</protein>
<keyword evidence="2" id="KW-0472">Membrane</keyword>
<dbReference type="EMBL" id="JAFIDA010000001">
    <property type="protein sequence ID" value="MBP1325046.1"/>
    <property type="molecule type" value="Genomic_DNA"/>
</dbReference>
<dbReference type="Proteomes" id="UP000675163">
    <property type="component" value="Unassembled WGS sequence"/>
</dbReference>
<organism evidence="4 5">
    <name type="scientific">Leucobacter exalbidus</name>
    <dbReference type="NCBI Taxonomy" id="662960"/>
    <lineage>
        <taxon>Bacteria</taxon>
        <taxon>Bacillati</taxon>
        <taxon>Actinomycetota</taxon>
        <taxon>Actinomycetes</taxon>
        <taxon>Micrococcales</taxon>
        <taxon>Microbacteriaceae</taxon>
        <taxon>Leucobacter</taxon>
    </lineage>
</organism>
<comment type="caution">
    <text evidence="4">The sequence shown here is derived from an EMBL/GenBank/DDBJ whole genome shotgun (WGS) entry which is preliminary data.</text>
</comment>
<feature type="transmembrane region" description="Helical" evidence="2">
    <location>
        <begin position="60"/>
        <end position="82"/>
    </location>
</feature>
<dbReference type="Gene3D" id="1.10.150.320">
    <property type="entry name" value="Photosystem II 12 kDa extrinsic protein"/>
    <property type="match status" value="1"/>
</dbReference>
<dbReference type="PANTHER" id="PTHR21180:SF32">
    <property type="entry name" value="ENDONUCLEASE_EXONUCLEASE_PHOSPHATASE FAMILY DOMAIN-CONTAINING PROTEIN 1"/>
    <property type="match status" value="1"/>
</dbReference>
<dbReference type="GO" id="GO:0015627">
    <property type="term" value="C:type II protein secretion system complex"/>
    <property type="evidence" value="ECO:0007669"/>
    <property type="project" value="TreeGrafter"/>
</dbReference>
<dbReference type="SUPFAM" id="SSF47781">
    <property type="entry name" value="RuvA domain 2-like"/>
    <property type="match status" value="1"/>
</dbReference>
<feature type="compositionally biased region" description="Gly residues" evidence="1">
    <location>
        <begin position="115"/>
        <end position="140"/>
    </location>
</feature>
<dbReference type="InterPro" id="IPR010994">
    <property type="entry name" value="RuvA_2-like"/>
</dbReference>